<dbReference type="GeneTree" id="ENSGT01110000271622"/>
<name>A0A3B5PTA3_XIPMA</name>
<accession>A0A3B5PTA3</accession>
<reference evidence="1" key="4">
    <citation type="submission" date="2025-09" db="UniProtKB">
        <authorList>
            <consortium name="Ensembl"/>
        </authorList>
    </citation>
    <scope>IDENTIFICATION</scope>
    <source>
        <strain evidence="1">JP 163 A</strain>
    </source>
</reference>
<dbReference type="Ensembl" id="ENSXMAT00000026662.1">
    <property type="protein sequence ID" value="ENSXMAP00000021244.1"/>
    <property type="gene ID" value="ENSXMAG00000022949.1"/>
</dbReference>
<reference evidence="2" key="1">
    <citation type="submission" date="2012-01" db="EMBL/GenBank/DDBJ databases">
        <authorList>
            <person name="Walter R."/>
            <person name="Schartl M."/>
            <person name="Warren W."/>
        </authorList>
    </citation>
    <scope>NUCLEOTIDE SEQUENCE [LARGE SCALE GENOMIC DNA]</scope>
    <source>
        <strain evidence="2">JP 163 A</strain>
    </source>
</reference>
<dbReference type="AlphaFoldDB" id="A0A3B5PTA3"/>
<dbReference type="InParanoid" id="A0A3B5PTA3"/>
<protein>
    <submittedName>
        <fullName evidence="1">Uncharacterized protein</fullName>
    </submittedName>
</protein>
<dbReference type="Proteomes" id="UP000002852">
    <property type="component" value="Unassembled WGS sequence"/>
</dbReference>
<reference evidence="2" key="2">
    <citation type="journal article" date="2013" name="Nat. Genet.">
        <title>The genome of the platyfish, Xiphophorus maculatus, provides insights into evolutionary adaptation and several complex traits.</title>
        <authorList>
            <person name="Schartl M."/>
            <person name="Walter R.B."/>
            <person name="Shen Y."/>
            <person name="Garcia T."/>
            <person name="Catchen J."/>
            <person name="Amores A."/>
            <person name="Braasch I."/>
            <person name="Chalopin D."/>
            <person name="Volff J.N."/>
            <person name="Lesch K.P."/>
            <person name="Bisazza A."/>
            <person name="Minx P."/>
            <person name="Hillier L."/>
            <person name="Wilson R.K."/>
            <person name="Fuerstenberg S."/>
            <person name="Boore J."/>
            <person name="Searle S."/>
            <person name="Postlethwait J.H."/>
            <person name="Warren W.C."/>
        </authorList>
    </citation>
    <scope>NUCLEOTIDE SEQUENCE [LARGE SCALE GENOMIC DNA]</scope>
    <source>
        <strain evidence="2">JP 163 A</strain>
    </source>
</reference>
<organism evidence="1 2">
    <name type="scientific">Xiphophorus maculatus</name>
    <name type="common">Southern platyfish</name>
    <name type="synonym">Platypoecilus maculatus</name>
    <dbReference type="NCBI Taxonomy" id="8083"/>
    <lineage>
        <taxon>Eukaryota</taxon>
        <taxon>Metazoa</taxon>
        <taxon>Chordata</taxon>
        <taxon>Craniata</taxon>
        <taxon>Vertebrata</taxon>
        <taxon>Euteleostomi</taxon>
        <taxon>Actinopterygii</taxon>
        <taxon>Neopterygii</taxon>
        <taxon>Teleostei</taxon>
        <taxon>Neoteleostei</taxon>
        <taxon>Acanthomorphata</taxon>
        <taxon>Ovalentaria</taxon>
        <taxon>Atherinomorphae</taxon>
        <taxon>Cyprinodontiformes</taxon>
        <taxon>Poeciliidae</taxon>
        <taxon>Poeciliinae</taxon>
        <taxon>Xiphophorus</taxon>
    </lineage>
</organism>
<keyword evidence="2" id="KW-1185">Reference proteome</keyword>
<proteinExistence type="predicted"/>
<evidence type="ECO:0000313" key="2">
    <source>
        <dbReference type="Proteomes" id="UP000002852"/>
    </source>
</evidence>
<evidence type="ECO:0000313" key="1">
    <source>
        <dbReference type="Ensembl" id="ENSXMAP00000021244.1"/>
    </source>
</evidence>
<reference evidence="1" key="3">
    <citation type="submission" date="2025-08" db="UniProtKB">
        <authorList>
            <consortium name="Ensembl"/>
        </authorList>
    </citation>
    <scope>IDENTIFICATION</scope>
    <source>
        <strain evidence="1">JP 163 A</strain>
    </source>
</reference>
<sequence length="94" mass="10649">APSRALNISLSLQQIPVQRFPSLEVILLRLGQKLRKGIFPPSAVANPTIRISPWLQHASVNVGRSSWCYFNEDSREWLTNHTLSPGGREMLRSR</sequence>